<dbReference type="PANTHER" id="PTHR30518">
    <property type="entry name" value="ENDOLYTIC MUREIN TRANSGLYCOSYLASE"/>
    <property type="match status" value="1"/>
</dbReference>
<evidence type="ECO:0000256" key="2">
    <source>
        <dbReference type="ARBA" id="ARBA00022692"/>
    </source>
</evidence>
<dbReference type="GO" id="GO:0016829">
    <property type="term" value="F:lyase activity"/>
    <property type="evidence" value="ECO:0007669"/>
    <property type="project" value="UniProtKB-KW"/>
</dbReference>
<keyword evidence="1 7" id="KW-1003">Cell membrane</keyword>
<keyword evidence="3 7" id="KW-1133">Transmembrane helix</keyword>
<dbReference type="EMBL" id="OZ026884">
    <property type="protein sequence ID" value="CAL1239628.1"/>
    <property type="molecule type" value="Genomic_DNA"/>
</dbReference>
<keyword evidence="9" id="KW-1185">Reference proteome</keyword>
<comment type="catalytic activity">
    <reaction evidence="7">
        <text>a peptidoglycan chain = a peptidoglycan chain with N-acetyl-1,6-anhydromuramyl-[peptide] at the reducing end + a peptidoglycan chain with N-acetylglucosamine at the non-reducing end.</text>
        <dbReference type="EC" id="4.2.2.29"/>
    </reaction>
</comment>
<dbReference type="NCBIfam" id="TIGR00247">
    <property type="entry name" value="endolytic transglycosylase MltG"/>
    <property type="match status" value="1"/>
</dbReference>
<keyword evidence="4 7" id="KW-0472">Membrane</keyword>
<dbReference type="Pfam" id="PF02618">
    <property type="entry name" value="YceG"/>
    <property type="match status" value="1"/>
</dbReference>
<dbReference type="Gene3D" id="3.30.160.60">
    <property type="entry name" value="Classic Zinc Finger"/>
    <property type="match status" value="1"/>
</dbReference>
<gene>
    <name evidence="7 8" type="primary">mltG</name>
    <name evidence="8" type="ORF">MECH1_V1_0852</name>
</gene>
<keyword evidence="6 7" id="KW-0961">Cell wall biogenesis/degradation</keyword>
<dbReference type="Proteomes" id="UP001497493">
    <property type="component" value="Chromosome"/>
</dbReference>
<name>A0ABP1C6C6_9GAMM</name>
<reference evidence="8 9" key="1">
    <citation type="submission" date="2024-04" db="EMBL/GenBank/DDBJ databases">
        <authorList>
            <person name="Cremers G."/>
        </authorList>
    </citation>
    <scope>NUCLEOTIDE SEQUENCE [LARGE SCALE GENOMIC DNA]</scope>
    <source>
        <strain evidence="8">MeCH1-AG</strain>
    </source>
</reference>
<dbReference type="EC" id="4.2.2.29" evidence="7"/>
<organism evidence="8 9">
    <name type="scientific">Candidatus Methylocalor cossyra</name>
    <dbReference type="NCBI Taxonomy" id="3108543"/>
    <lineage>
        <taxon>Bacteria</taxon>
        <taxon>Pseudomonadati</taxon>
        <taxon>Pseudomonadota</taxon>
        <taxon>Gammaproteobacteria</taxon>
        <taxon>Methylococcales</taxon>
        <taxon>Methylococcaceae</taxon>
        <taxon>Candidatus Methylocalor</taxon>
    </lineage>
</organism>
<dbReference type="Gene3D" id="3.30.1490.480">
    <property type="entry name" value="Endolytic murein transglycosylase"/>
    <property type="match status" value="1"/>
</dbReference>
<keyword evidence="5 7" id="KW-0456">Lyase</keyword>
<keyword evidence="2 7" id="KW-0812">Transmembrane</keyword>
<proteinExistence type="inferred from homology"/>
<protein>
    <recommendedName>
        <fullName evidence="7">Endolytic murein transglycosylase</fullName>
        <ecNumber evidence="7">4.2.2.29</ecNumber>
    </recommendedName>
    <alternativeName>
        <fullName evidence="7">Peptidoglycan lytic transglycosylase</fullName>
    </alternativeName>
    <alternativeName>
        <fullName evidence="7">Peptidoglycan polymerization terminase</fullName>
    </alternativeName>
</protein>
<comment type="subcellular location">
    <subcellularLocation>
        <location evidence="7">Cell inner membrane</location>
        <topology evidence="7">Single-pass membrane protein</topology>
    </subcellularLocation>
</comment>
<sequence>MGGKEDSGRIGGTVWRLIGAVALVAAVVIGGLWVDYRETLDRPLGIKETAYFEIAKGEGLSHIADRLKAQGIVTKPLWFKVLAYREGVHTRLRYGEYAIPPNTTLRGLLAMFVAGKVRQHPVALVEGWTFQDLLAALGRHPALVGTTVGKSPEEIMALLGAPGQSPEGRFFPDTYFVTKGTTDLELLRRAHERMRAVLEREWQERAPSVPFASADQALILASIVEKETARPEERPAVAGVLVRRLAKGMRLQTDPTVIYGLGADFGGNLRKSDLKRDTPYNTYTRPGLPPTPIALPGLASIRAALHPAEGASLYFVARGDGSHVFSATLDEHRRAVDLFQKH</sequence>
<evidence type="ECO:0000256" key="1">
    <source>
        <dbReference type="ARBA" id="ARBA00022475"/>
    </source>
</evidence>
<dbReference type="PANTHER" id="PTHR30518:SF2">
    <property type="entry name" value="ENDOLYTIC MUREIN TRANSGLYCOSYLASE"/>
    <property type="match status" value="1"/>
</dbReference>
<dbReference type="CDD" id="cd08010">
    <property type="entry name" value="MltG_like"/>
    <property type="match status" value="1"/>
</dbReference>
<feature type="site" description="Important for catalytic activity" evidence="7">
    <location>
        <position position="227"/>
    </location>
</feature>
<evidence type="ECO:0000256" key="5">
    <source>
        <dbReference type="ARBA" id="ARBA00023239"/>
    </source>
</evidence>
<accession>A0ABP1C6C6</accession>
<evidence type="ECO:0000256" key="6">
    <source>
        <dbReference type="ARBA" id="ARBA00023316"/>
    </source>
</evidence>
<evidence type="ECO:0000256" key="7">
    <source>
        <dbReference type="HAMAP-Rule" id="MF_02065"/>
    </source>
</evidence>
<comment type="function">
    <text evidence="7">Functions as a peptidoglycan terminase that cleaves nascent peptidoglycan strands endolytically to terminate their elongation.</text>
</comment>
<feature type="transmembrane region" description="Helical" evidence="7">
    <location>
        <begin position="14"/>
        <end position="34"/>
    </location>
</feature>
<dbReference type="RefSeq" id="WP_348759171.1">
    <property type="nucleotide sequence ID" value="NZ_OZ026884.1"/>
</dbReference>
<evidence type="ECO:0000256" key="4">
    <source>
        <dbReference type="ARBA" id="ARBA00023136"/>
    </source>
</evidence>
<dbReference type="HAMAP" id="MF_02065">
    <property type="entry name" value="MltG"/>
    <property type="match status" value="1"/>
</dbReference>
<keyword evidence="7" id="KW-0997">Cell inner membrane</keyword>
<evidence type="ECO:0000256" key="3">
    <source>
        <dbReference type="ARBA" id="ARBA00022989"/>
    </source>
</evidence>
<evidence type="ECO:0000313" key="9">
    <source>
        <dbReference type="Proteomes" id="UP001497493"/>
    </source>
</evidence>
<comment type="similarity">
    <text evidence="7">Belongs to the transglycosylase MltG family.</text>
</comment>
<evidence type="ECO:0000313" key="8">
    <source>
        <dbReference type="EMBL" id="CAL1239628.1"/>
    </source>
</evidence>
<dbReference type="InterPro" id="IPR003770">
    <property type="entry name" value="MLTG-like"/>
</dbReference>